<evidence type="ECO:0000256" key="4">
    <source>
        <dbReference type="SAM" id="SignalP"/>
    </source>
</evidence>
<feature type="chain" id="PRO_5042106967" evidence="4">
    <location>
        <begin position="29"/>
        <end position="343"/>
    </location>
</feature>
<dbReference type="PIRSF" id="PIRSF006470">
    <property type="entry name" value="DctB"/>
    <property type="match status" value="1"/>
</dbReference>
<reference evidence="6" key="1">
    <citation type="submission" date="2016-06" db="EMBL/GenBank/DDBJ databases">
        <title>Complete genome sequence of Actinoalloteichus fjordicus DSM 46855 (=ADI127-17), type strain of the new species Actinoalloteichus fjordicus.</title>
        <authorList>
            <person name="Ruckert C."/>
            <person name="Nouioui I."/>
            <person name="Willmese J."/>
            <person name="van Wezel G."/>
            <person name="Klenk H.-P."/>
            <person name="Kalinowski J."/>
            <person name="Zotchev S.B."/>
        </authorList>
    </citation>
    <scope>NUCLEOTIDE SEQUENCE [LARGE SCALE GENOMIC DNA]</scope>
    <source>
        <strain evidence="6">ADI127-7</strain>
    </source>
</reference>
<dbReference type="PANTHER" id="PTHR33376:SF7">
    <property type="entry name" value="C4-DICARBOXYLATE-BINDING PROTEIN DCTB"/>
    <property type="match status" value="1"/>
</dbReference>
<dbReference type="InterPro" id="IPR018389">
    <property type="entry name" value="DctP_fam"/>
</dbReference>
<evidence type="ECO:0000256" key="1">
    <source>
        <dbReference type="ARBA" id="ARBA00009023"/>
    </source>
</evidence>
<feature type="signal peptide" evidence="4">
    <location>
        <begin position="1"/>
        <end position="28"/>
    </location>
</feature>
<dbReference type="NCBIfam" id="TIGR00787">
    <property type="entry name" value="dctP"/>
    <property type="match status" value="1"/>
</dbReference>
<dbReference type="GO" id="GO:0055085">
    <property type="term" value="P:transmembrane transport"/>
    <property type="evidence" value="ECO:0007669"/>
    <property type="project" value="InterPro"/>
</dbReference>
<dbReference type="NCBIfam" id="NF037995">
    <property type="entry name" value="TRAP_S1"/>
    <property type="match status" value="1"/>
</dbReference>
<gene>
    <name evidence="5" type="ORF">UA74_20505</name>
</gene>
<dbReference type="CDD" id="cd13603">
    <property type="entry name" value="PBP2_TRAP_Siap_TeaA_like"/>
    <property type="match status" value="1"/>
</dbReference>
<dbReference type="Gene3D" id="3.40.190.170">
    <property type="entry name" value="Bacterial extracellular solute-binding protein, family 7"/>
    <property type="match status" value="1"/>
</dbReference>
<evidence type="ECO:0000256" key="3">
    <source>
        <dbReference type="ARBA" id="ARBA00022729"/>
    </source>
</evidence>
<protein>
    <submittedName>
        <fullName evidence="5">Tripartite ATP-independent periplasmic transporter solute receptor, DctP family</fullName>
    </submittedName>
</protein>
<dbReference type="EMBL" id="CP016076">
    <property type="protein sequence ID" value="APU16126.1"/>
    <property type="molecule type" value="Genomic_DNA"/>
</dbReference>
<evidence type="ECO:0000313" key="6">
    <source>
        <dbReference type="Proteomes" id="UP000185511"/>
    </source>
</evidence>
<keyword evidence="6" id="KW-1185">Reference proteome</keyword>
<dbReference type="Proteomes" id="UP000185511">
    <property type="component" value="Chromosome"/>
</dbReference>
<evidence type="ECO:0000313" key="5">
    <source>
        <dbReference type="EMBL" id="APU16126.1"/>
    </source>
</evidence>
<name>A0AAC9LEE4_9PSEU</name>
<dbReference type="AlphaFoldDB" id="A0AAC9LEE4"/>
<keyword evidence="2" id="KW-0813">Transport</keyword>
<evidence type="ECO:0000256" key="2">
    <source>
        <dbReference type="ARBA" id="ARBA00022448"/>
    </source>
</evidence>
<keyword evidence="5" id="KW-0675">Receptor</keyword>
<dbReference type="Pfam" id="PF03480">
    <property type="entry name" value="DctP"/>
    <property type="match status" value="1"/>
</dbReference>
<organism evidence="5 6">
    <name type="scientific">Actinoalloteichus fjordicus</name>
    <dbReference type="NCBI Taxonomy" id="1612552"/>
    <lineage>
        <taxon>Bacteria</taxon>
        <taxon>Bacillati</taxon>
        <taxon>Actinomycetota</taxon>
        <taxon>Actinomycetes</taxon>
        <taxon>Pseudonocardiales</taxon>
        <taxon>Pseudonocardiaceae</taxon>
        <taxon>Actinoalloteichus</taxon>
    </lineage>
</organism>
<sequence>MTVVSARLIRAVVPMSVGMLALSACATAAPSGPLEVSAESPLEIVLAVETTAGDPLADMLNLFADKLEAELGDQVEVTRHLGGAVGNETATLEALRAGTLDVVVVGSDISNLDPTFEIMEIPFLFSDRATVGEFLDGEFGTELSESLTESTGLRVLSFGENGFRHVTNNRRPIETPADLAGLKLRVPEVPARVTTFTRLGAVPTPMSINEIYISLDQGVLDGQENPLKVIDGFSFDEKQQYLSLTGHIYSPAYLTMNAELFTALPEDVRAVVQTAADEAAQESRDLGEAADAELITQFEAGGMTVNEIDTAAFRSAAEEIWTELQAGIPGDYAGRVLDAYAAE</sequence>
<accession>A0AAC9LEE4</accession>
<comment type="similarity">
    <text evidence="1">Belongs to the bacterial solute-binding protein 7 family.</text>
</comment>
<dbReference type="InterPro" id="IPR004682">
    <property type="entry name" value="TRAP_DctP"/>
</dbReference>
<dbReference type="PANTHER" id="PTHR33376">
    <property type="match status" value="1"/>
</dbReference>
<dbReference type="GO" id="GO:0030288">
    <property type="term" value="C:outer membrane-bounded periplasmic space"/>
    <property type="evidence" value="ECO:0007669"/>
    <property type="project" value="InterPro"/>
</dbReference>
<dbReference type="PROSITE" id="PS51257">
    <property type="entry name" value="PROKAR_LIPOPROTEIN"/>
    <property type="match status" value="1"/>
</dbReference>
<proteinExistence type="inferred from homology"/>
<dbReference type="KEGG" id="acad:UA74_20505"/>
<keyword evidence="3 4" id="KW-0732">Signal</keyword>
<dbReference type="InterPro" id="IPR038404">
    <property type="entry name" value="TRAP_DctP_sf"/>
</dbReference>
<dbReference type="RefSeq" id="WP_157434336.1">
    <property type="nucleotide sequence ID" value="NZ_CP016076.1"/>
</dbReference>